<keyword evidence="5" id="KW-1185">Reference proteome</keyword>
<dbReference type="Pfam" id="PF11797">
    <property type="entry name" value="WxLIP_HBD"/>
    <property type="match status" value="1"/>
</dbReference>
<evidence type="ECO:0000313" key="4">
    <source>
        <dbReference type="EMBL" id="QIL48399.1"/>
    </source>
</evidence>
<evidence type="ECO:0000313" key="5">
    <source>
        <dbReference type="Proteomes" id="UP000501747"/>
    </source>
</evidence>
<sequence>MRKKVKYFNMVLMNSLFFIFFFQGTLVEAGNNLITVYPVLPTNQIDKKLSYFDLKVKPGDEQKLDLILQNNDTKDKNLELEINPATTGASGNIVYTATNESKEKDTKVMTLPDIAKVKPKLKVKAGEEKKVTIEMKVPNTSFEGIILGGINIKEEAEKNEEVTTNAGLSPKFSHSIAIQLREGDKLPDPNIELKDVSAISEYGKNRVTLQLENTTPVLIDHLTYQAFVRKVGSKEVLIHEEQKDYRLAPNSMFDFKMDWNQDEIKAGHYLLNLVVTENKIKKDWSFEKEFIVSEEDANKFNAESVNAIRKKKKTKIIVVILVLVISALVAVTIYLFLKSSKKKSGRS</sequence>
<feature type="domain" description="WxL Interacting Protein host binding" evidence="3">
    <location>
        <begin position="165"/>
        <end position="301"/>
    </location>
</feature>
<dbReference type="RefSeq" id="WP_166034546.1">
    <property type="nucleotide sequence ID" value="NZ_CP049887.1"/>
</dbReference>
<feature type="transmembrane region" description="Helical" evidence="1">
    <location>
        <begin position="316"/>
        <end position="337"/>
    </location>
</feature>
<keyword evidence="1" id="KW-0472">Membrane</keyword>
<gene>
    <name evidence="4" type="ORF">G7082_07780</name>
</gene>
<dbReference type="Pfam" id="PF06030">
    <property type="entry name" value="WxLIP_PGBD"/>
    <property type="match status" value="1"/>
</dbReference>
<dbReference type="InterPro" id="IPR021759">
    <property type="entry name" value="WxLIP_HBD"/>
</dbReference>
<dbReference type="KEGG" id="vhy:G7082_07780"/>
<dbReference type="EMBL" id="CP049887">
    <property type="protein sequence ID" value="QIL48399.1"/>
    <property type="molecule type" value="Genomic_DNA"/>
</dbReference>
<evidence type="ECO:0000259" key="2">
    <source>
        <dbReference type="Pfam" id="PF06030"/>
    </source>
</evidence>
<reference evidence="4 5" key="1">
    <citation type="submission" date="2020-03" db="EMBL/GenBank/DDBJ databases">
        <title>Vagococcus sp. nov., isolated from beetles.</title>
        <authorList>
            <person name="Hyun D.-W."/>
            <person name="Bae J.-W."/>
        </authorList>
    </citation>
    <scope>NUCLEOTIDE SEQUENCE [LARGE SCALE GENOMIC DNA]</scope>
    <source>
        <strain evidence="4 5">HDW17B</strain>
    </source>
</reference>
<organism evidence="4 5">
    <name type="scientific">Vagococcus hydrophili</name>
    <dbReference type="NCBI Taxonomy" id="2714947"/>
    <lineage>
        <taxon>Bacteria</taxon>
        <taxon>Bacillati</taxon>
        <taxon>Bacillota</taxon>
        <taxon>Bacilli</taxon>
        <taxon>Lactobacillales</taxon>
        <taxon>Enterococcaceae</taxon>
        <taxon>Vagococcus</taxon>
    </lineage>
</organism>
<keyword evidence="1" id="KW-1133">Transmembrane helix</keyword>
<evidence type="ECO:0000256" key="1">
    <source>
        <dbReference type="SAM" id="Phobius"/>
    </source>
</evidence>
<protein>
    <submittedName>
        <fullName evidence="4">DUF916 and DUF3324 domain-containing protein</fullName>
    </submittedName>
</protein>
<keyword evidence="1" id="KW-0812">Transmembrane</keyword>
<dbReference type="Proteomes" id="UP000501747">
    <property type="component" value="Chromosome"/>
</dbReference>
<dbReference type="AlphaFoldDB" id="A0A6G8ATV3"/>
<name>A0A6G8ATV3_9ENTE</name>
<dbReference type="InterPro" id="IPR010317">
    <property type="entry name" value="WxLIP_PGBD"/>
</dbReference>
<accession>A0A6G8ATV3</accession>
<evidence type="ECO:0000259" key="3">
    <source>
        <dbReference type="Pfam" id="PF11797"/>
    </source>
</evidence>
<proteinExistence type="predicted"/>
<feature type="domain" description="WxL Interacting Protein peptidoglycan binding" evidence="2">
    <location>
        <begin position="35"/>
        <end position="154"/>
    </location>
</feature>